<name>A0A6M0SJV9_9CYAN</name>
<gene>
    <name evidence="1" type="ORF">D0962_34405</name>
</gene>
<proteinExistence type="predicted"/>
<organism evidence="1 2">
    <name type="scientific">Adonisia turfae CCMR0082</name>
    <dbReference type="NCBI Taxonomy" id="2304604"/>
    <lineage>
        <taxon>Bacteria</taxon>
        <taxon>Bacillati</taxon>
        <taxon>Cyanobacteriota</taxon>
        <taxon>Adonisia</taxon>
        <taxon>Adonisia turfae</taxon>
    </lineage>
</organism>
<sequence>MKFDVDSFSFLQDNEYSKGYSTVTKDELENTINNLIANEITEEDAPEIFKSVETYLYFLGQIKSGGIGELSDDALVVKCDEEGIIEQVYGPAIFKGEDGKPVMRVCNDFYQLTFSGSEITCGIATGEVGVEERDSKDENGNDIKTLVINFDGYFDVVDESFEVPFILETSTGHQKNKVKSWFKKGDLDKVSDLLKEPPSGGNWTSLNDLALGEYQVYDIQENDPHPEYGRSWLICLEGIGPVMSKGKRLENVLTRNAKIYAKTLKANKPLTFNVSSKEEVGGGIRVSCGFFSRLPKPEKLVAAAQPKQITAEEPTKQLAAATQTVETKAVAMDQISF</sequence>
<dbReference type="RefSeq" id="WP_163671079.1">
    <property type="nucleotide sequence ID" value="NZ_QZCE01000002.1"/>
</dbReference>
<protein>
    <submittedName>
        <fullName evidence="1">Uncharacterized protein</fullName>
    </submittedName>
</protein>
<dbReference type="AlphaFoldDB" id="A0A6M0SJV9"/>
<evidence type="ECO:0000313" key="1">
    <source>
        <dbReference type="EMBL" id="NEZ67792.1"/>
    </source>
</evidence>
<dbReference type="Proteomes" id="UP000473574">
    <property type="component" value="Unassembled WGS sequence"/>
</dbReference>
<accession>A0A6M0SJV9</accession>
<evidence type="ECO:0000313" key="2">
    <source>
        <dbReference type="Proteomes" id="UP000473574"/>
    </source>
</evidence>
<reference evidence="1 2" key="1">
    <citation type="journal article" date="2020" name="Microb. Ecol.">
        <title>Ecogenomics of the Marine Benthic Filamentous Cyanobacterium Adonisia.</title>
        <authorList>
            <person name="Walter J.M."/>
            <person name="Coutinho F.H."/>
            <person name="Leomil L."/>
            <person name="Hargreaves P.I."/>
            <person name="Campeao M.E."/>
            <person name="Vieira V.V."/>
            <person name="Silva B.S."/>
            <person name="Fistarol G.O."/>
            <person name="Salomon P.S."/>
            <person name="Sawabe T."/>
            <person name="Mino S."/>
            <person name="Hosokawa M."/>
            <person name="Miyashita H."/>
            <person name="Maruyama F."/>
            <person name="van Verk M.C."/>
            <person name="Dutilh B.E."/>
            <person name="Thompson C.C."/>
            <person name="Thompson F.L."/>
        </authorList>
    </citation>
    <scope>NUCLEOTIDE SEQUENCE [LARGE SCALE GENOMIC DNA]</scope>
    <source>
        <strain evidence="1 2">CCMR0082</strain>
    </source>
</reference>
<comment type="caution">
    <text evidence="1">The sequence shown here is derived from an EMBL/GenBank/DDBJ whole genome shotgun (WGS) entry which is preliminary data.</text>
</comment>
<dbReference type="EMBL" id="QZCE01000002">
    <property type="protein sequence ID" value="NEZ67792.1"/>
    <property type="molecule type" value="Genomic_DNA"/>
</dbReference>